<keyword evidence="9" id="KW-0732">Signal</keyword>
<evidence type="ECO:0000256" key="1">
    <source>
        <dbReference type="ARBA" id="ARBA00001947"/>
    </source>
</evidence>
<evidence type="ECO:0000256" key="7">
    <source>
        <dbReference type="ARBA" id="ARBA00024074"/>
    </source>
</evidence>
<dbReference type="FunFam" id="3.90.180.10:FF:000018">
    <property type="entry name" value="NAD(P)-dependent alcohol dehydrogenase"/>
    <property type="match status" value="1"/>
</dbReference>
<dbReference type="EMBL" id="HBIV01019241">
    <property type="protein sequence ID" value="CAE0662310.1"/>
    <property type="molecule type" value="Transcribed_RNA"/>
</dbReference>
<dbReference type="Gene3D" id="3.40.50.720">
    <property type="entry name" value="NAD(P)-binding Rossmann-like Domain"/>
    <property type="match status" value="1"/>
</dbReference>
<dbReference type="InterPro" id="IPR013149">
    <property type="entry name" value="ADH-like_C"/>
</dbReference>
<keyword evidence="3 8" id="KW-0479">Metal-binding</keyword>
<dbReference type="InterPro" id="IPR011032">
    <property type="entry name" value="GroES-like_sf"/>
</dbReference>
<name>A0A7S4DPU4_9EUKA</name>
<dbReference type="Gene3D" id="3.90.180.10">
    <property type="entry name" value="Medium-chain alcohol dehydrogenases, catalytic domain"/>
    <property type="match status" value="1"/>
</dbReference>
<dbReference type="PANTHER" id="PTHR42683">
    <property type="entry name" value="ALDEHYDE REDUCTASE"/>
    <property type="match status" value="1"/>
</dbReference>
<dbReference type="Pfam" id="PF00107">
    <property type="entry name" value="ADH_zinc_N"/>
    <property type="match status" value="1"/>
</dbReference>
<accession>A0A7S4DPU4</accession>
<proteinExistence type="inferred from homology"/>
<evidence type="ECO:0000256" key="9">
    <source>
        <dbReference type="SAM" id="SignalP"/>
    </source>
</evidence>
<dbReference type="InterPro" id="IPR047109">
    <property type="entry name" value="CAD-like"/>
</dbReference>
<dbReference type="InterPro" id="IPR036291">
    <property type="entry name" value="NAD(P)-bd_dom_sf"/>
</dbReference>
<sequence length="397" mass="43438">MVHARRILAASGLANLALLVAFTSGPWRMSHEGLGSPPDEIDASAMSTSDKFEAFAAYEAKGKIKDFSYKPIPLKPTEVELRVESCGVCHSDLHQVHNDWGIAAYPLVPGHEIVGIVEKVGSEVKELKVGMRVGVGPQTGSCESCHQCERGEQQMCAKKVKSYNTKTGDQDQPYTYGGFSKRMRTSAKWAFPIPEGIPPNLAGPLLCAGITTWTPFVYNKVKKGDKVGILGFGGLGHMAVQFAAKMGCETYVITRSPDKKKEAEKFGAKGFIVSTDAKAMAEHHRTFDFLLSTISGGGVKWEDFFALLKPDSTLCTVGLPPEMSFRPNLLVGNRLSLTGCYLASHSEVIKMLDFCAKHKVFPQTEELEMNSENANKALDKIEKNAVRYRMVLVNKAL</sequence>
<reference evidence="11" key="1">
    <citation type="submission" date="2021-01" db="EMBL/GenBank/DDBJ databases">
        <authorList>
            <person name="Corre E."/>
            <person name="Pelletier E."/>
            <person name="Niang G."/>
            <person name="Scheremetjew M."/>
            <person name="Finn R."/>
            <person name="Kale V."/>
            <person name="Holt S."/>
            <person name="Cochrane G."/>
            <person name="Meng A."/>
            <person name="Brown T."/>
            <person name="Cohen L."/>
        </authorList>
    </citation>
    <scope>NUCLEOTIDE SEQUENCE</scope>
    <source>
        <strain evidence="11">CCCM811</strain>
    </source>
</reference>
<evidence type="ECO:0000256" key="6">
    <source>
        <dbReference type="ARBA" id="ARBA00023002"/>
    </source>
</evidence>
<dbReference type="InterPro" id="IPR002328">
    <property type="entry name" value="ADH_Zn_CS"/>
</dbReference>
<feature type="signal peptide" evidence="9">
    <location>
        <begin position="1"/>
        <end position="21"/>
    </location>
</feature>
<dbReference type="CDD" id="cd05283">
    <property type="entry name" value="CAD1"/>
    <property type="match status" value="1"/>
</dbReference>
<comment type="cofactor">
    <cofactor evidence="1 8">
        <name>Zn(2+)</name>
        <dbReference type="ChEBI" id="CHEBI:29105"/>
    </cofactor>
</comment>
<evidence type="ECO:0000259" key="10">
    <source>
        <dbReference type="SMART" id="SM00829"/>
    </source>
</evidence>
<feature type="domain" description="Enoyl reductase (ER)" evidence="10">
    <location>
        <begin position="62"/>
        <end position="392"/>
    </location>
</feature>
<feature type="chain" id="PRO_5031459760" description="alcohol dehydrogenase (NADP(+))" evidence="9">
    <location>
        <begin position="22"/>
        <end position="397"/>
    </location>
</feature>
<dbReference type="SUPFAM" id="SSF50129">
    <property type="entry name" value="GroES-like"/>
    <property type="match status" value="1"/>
</dbReference>
<dbReference type="SUPFAM" id="SSF51735">
    <property type="entry name" value="NAD(P)-binding Rossmann-fold domains"/>
    <property type="match status" value="1"/>
</dbReference>
<dbReference type="InterPro" id="IPR013154">
    <property type="entry name" value="ADH-like_N"/>
</dbReference>
<evidence type="ECO:0000256" key="3">
    <source>
        <dbReference type="ARBA" id="ARBA00022723"/>
    </source>
</evidence>
<dbReference type="AlphaFoldDB" id="A0A7S4DPU4"/>
<dbReference type="FunFam" id="3.40.50.720:FF:000022">
    <property type="entry name" value="Cinnamyl alcohol dehydrogenase"/>
    <property type="match status" value="1"/>
</dbReference>
<dbReference type="GO" id="GO:0008270">
    <property type="term" value="F:zinc ion binding"/>
    <property type="evidence" value="ECO:0007669"/>
    <property type="project" value="InterPro"/>
</dbReference>
<dbReference type="Pfam" id="PF08240">
    <property type="entry name" value="ADH_N"/>
    <property type="match status" value="1"/>
</dbReference>
<dbReference type="EC" id="1.1.1.2" evidence="7"/>
<comment type="similarity">
    <text evidence="2 8">Belongs to the zinc-containing alcohol dehydrogenase family.</text>
</comment>
<evidence type="ECO:0000256" key="5">
    <source>
        <dbReference type="ARBA" id="ARBA00022857"/>
    </source>
</evidence>
<keyword evidence="4 8" id="KW-0862">Zinc</keyword>
<dbReference type="GO" id="GO:0008106">
    <property type="term" value="F:alcohol dehydrogenase (NADP+) activity"/>
    <property type="evidence" value="ECO:0007669"/>
    <property type="project" value="UniProtKB-EC"/>
</dbReference>
<dbReference type="InterPro" id="IPR020843">
    <property type="entry name" value="ER"/>
</dbReference>
<protein>
    <recommendedName>
        <fullName evidence="7">alcohol dehydrogenase (NADP(+))</fullName>
        <ecNumber evidence="7">1.1.1.2</ecNumber>
    </recommendedName>
</protein>
<gene>
    <name evidence="11" type="ORF">LGLO00237_LOCUS13908</name>
</gene>
<organism evidence="11">
    <name type="scientific">Lotharella globosa</name>
    <dbReference type="NCBI Taxonomy" id="91324"/>
    <lineage>
        <taxon>Eukaryota</taxon>
        <taxon>Sar</taxon>
        <taxon>Rhizaria</taxon>
        <taxon>Cercozoa</taxon>
        <taxon>Chlorarachniophyceae</taxon>
        <taxon>Lotharella</taxon>
    </lineage>
</organism>
<evidence type="ECO:0000256" key="8">
    <source>
        <dbReference type="RuleBase" id="RU361277"/>
    </source>
</evidence>
<dbReference type="PROSITE" id="PS00059">
    <property type="entry name" value="ADH_ZINC"/>
    <property type="match status" value="1"/>
</dbReference>
<keyword evidence="5" id="KW-0521">NADP</keyword>
<evidence type="ECO:0000313" key="11">
    <source>
        <dbReference type="EMBL" id="CAE0662310.1"/>
    </source>
</evidence>
<evidence type="ECO:0000256" key="2">
    <source>
        <dbReference type="ARBA" id="ARBA00008072"/>
    </source>
</evidence>
<keyword evidence="6" id="KW-0560">Oxidoreductase</keyword>
<evidence type="ECO:0000256" key="4">
    <source>
        <dbReference type="ARBA" id="ARBA00022833"/>
    </source>
</evidence>
<dbReference type="SMART" id="SM00829">
    <property type="entry name" value="PKS_ER"/>
    <property type="match status" value="1"/>
</dbReference>